<organism evidence="7 8">
    <name type="scientific">Brevibacillus reuszeri</name>
    <dbReference type="NCBI Taxonomy" id="54915"/>
    <lineage>
        <taxon>Bacteria</taxon>
        <taxon>Bacillati</taxon>
        <taxon>Bacillota</taxon>
        <taxon>Bacilli</taxon>
        <taxon>Bacillales</taxon>
        <taxon>Paenibacillaceae</taxon>
        <taxon>Brevibacillus</taxon>
    </lineage>
</organism>
<dbReference type="PROSITE" id="PS50045">
    <property type="entry name" value="SIGMA54_INTERACT_4"/>
    <property type="match status" value="1"/>
</dbReference>
<gene>
    <name evidence="7" type="ORF">ADS79_10725</name>
</gene>
<dbReference type="Pfam" id="PF25601">
    <property type="entry name" value="AAA_lid_14"/>
    <property type="match status" value="1"/>
</dbReference>
<dbReference type="SMART" id="SM00382">
    <property type="entry name" value="AAA"/>
    <property type="match status" value="1"/>
</dbReference>
<proteinExistence type="predicted"/>
<evidence type="ECO:0000256" key="1">
    <source>
        <dbReference type="ARBA" id="ARBA00022741"/>
    </source>
</evidence>
<dbReference type="SUPFAM" id="SSF46689">
    <property type="entry name" value="Homeodomain-like"/>
    <property type="match status" value="1"/>
</dbReference>
<dbReference type="InterPro" id="IPR058031">
    <property type="entry name" value="AAA_lid_NorR"/>
</dbReference>
<evidence type="ECO:0000256" key="3">
    <source>
        <dbReference type="ARBA" id="ARBA00023015"/>
    </source>
</evidence>
<dbReference type="InterPro" id="IPR027417">
    <property type="entry name" value="P-loop_NTPase"/>
</dbReference>
<keyword evidence="4" id="KW-0238">DNA-binding</keyword>
<evidence type="ECO:0000256" key="4">
    <source>
        <dbReference type="ARBA" id="ARBA00023125"/>
    </source>
</evidence>
<dbReference type="Proteomes" id="UP000036834">
    <property type="component" value="Unassembled WGS sequence"/>
</dbReference>
<dbReference type="InterPro" id="IPR002197">
    <property type="entry name" value="HTH_Fis"/>
</dbReference>
<evidence type="ECO:0000313" key="7">
    <source>
        <dbReference type="EMBL" id="KNB72998.1"/>
    </source>
</evidence>
<comment type="caution">
    <text evidence="7">The sequence shown here is derived from an EMBL/GenBank/DDBJ whole genome shotgun (WGS) entry which is preliminary data.</text>
</comment>
<protein>
    <submittedName>
        <fullName evidence="7">Transcriptional regulator</fullName>
    </submittedName>
</protein>
<dbReference type="STRING" id="54915.ADS79_10725"/>
<dbReference type="CDD" id="cd00009">
    <property type="entry name" value="AAA"/>
    <property type="match status" value="1"/>
</dbReference>
<dbReference type="GO" id="GO:0005524">
    <property type="term" value="F:ATP binding"/>
    <property type="evidence" value="ECO:0007669"/>
    <property type="project" value="UniProtKB-KW"/>
</dbReference>
<dbReference type="PROSITE" id="PS00688">
    <property type="entry name" value="SIGMA54_INTERACT_3"/>
    <property type="match status" value="1"/>
</dbReference>
<reference evidence="8" key="1">
    <citation type="submission" date="2015-07" db="EMBL/GenBank/DDBJ databases">
        <title>Genome sequencing project for genomic taxonomy and phylogenomics of Bacillus-like bacteria.</title>
        <authorList>
            <person name="Liu B."/>
            <person name="Wang J."/>
            <person name="Zhu Y."/>
            <person name="Liu G."/>
            <person name="Chen Q."/>
            <person name="Chen Z."/>
            <person name="Lan J."/>
            <person name="Che J."/>
            <person name="Ge C."/>
            <person name="Shi H."/>
            <person name="Pan Z."/>
            <person name="Liu X."/>
        </authorList>
    </citation>
    <scope>NUCLEOTIDE SEQUENCE [LARGE SCALE GENOMIC DNA]</scope>
    <source>
        <strain evidence="8">DSM 9887</strain>
    </source>
</reference>
<dbReference type="PANTHER" id="PTHR32071">
    <property type="entry name" value="TRANSCRIPTIONAL REGULATORY PROTEIN"/>
    <property type="match status" value="1"/>
</dbReference>
<dbReference type="Gene3D" id="1.10.8.60">
    <property type="match status" value="1"/>
</dbReference>
<feature type="domain" description="Sigma-54 factor interaction" evidence="6">
    <location>
        <begin position="115"/>
        <end position="345"/>
    </location>
</feature>
<dbReference type="FunFam" id="3.40.50.300:FF:000006">
    <property type="entry name" value="DNA-binding transcriptional regulator NtrC"/>
    <property type="match status" value="1"/>
</dbReference>
<dbReference type="PROSITE" id="PS00676">
    <property type="entry name" value="SIGMA54_INTERACT_2"/>
    <property type="match status" value="1"/>
</dbReference>
<dbReference type="InterPro" id="IPR009057">
    <property type="entry name" value="Homeodomain-like_sf"/>
</dbReference>
<dbReference type="InterPro" id="IPR002078">
    <property type="entry name" value="Sigma_54_int"/>
</dbReference>
<keyword evidence="5" id="KW-0804">Transcription</keyword>
<keyword evidence="3" id="KW-0805">Transcription regulation</keyword>
<dbReference type="InterPro" id="IPR025943">
    <property type="entry name" value="Sigma_54_int_dom_ATP-bd_2"/>
</dbReference>
<evidence type="ECO:0000256" key="2">
    <source>
        <dbReference type="ARBA" id="ARBA00022840"/>
    </source>
</evidence>
<dbReference type="Gene3D" id="3.40.50.300">
    <property type="entry name" value="P-loop containing nucleotide triphosphate hydrolases"/>
    <property type="match status" value="1"/>
</dbReference>
<name>A0A0K9YWD7_9BACL</name>
<keyword evidence="2" id="KW-0067">ATP-binding</keyword>
<evidence type="ECO:0000259" key="6">
    <source>
        <dbReference type="PROSITE" id="PS50045"/>
    </source>
</evidence>
<dbReference type="Pfam" id="PF02954">
    <property type="entry name" value="HTH_8"/>
    <property type="match status" value="1"/>
</dbReference>
<dbReference type="InterPro" id="IPR003593">
    <property type="entry name" value="AAA+_ATPase"/>
</dbReference>
<dbReference type="Pfam" id="PF00158">
    <property type="entry name" value="Sigma54_activat"/>
    <property type="match status" value="1"/>
</dbReference>
<dbReference type="InterPro" id="IPR025944">
    <property type="entry name" value="Sigma_54_int_dom_CS"/>
</dbReference>
<dbReference type="PATRIC" id="fig|54915.3.peg.1096"/>
<dbReference type="GO" id="GO:0043565">
    <property type="term" value="F:sequence-specific DNA binding"/>
    <property type="evidence" value="ECO:0007669"/>
    <property type="project" value="InterPro"/>
</dbReference>
<dbReference type="GO" id="GO:0006355">
    <property type="term" value="P:regulation of DNA-templated transcription"/>
    <property type="evidence" value="ECO:0007669"/>
    <property type="project" value="InterPro"/>
</dbReference>
<keyword evidence="1" id="KW-0547">Nucleotide-binding</keyword>
<dbReference type="Gene3D" id="1.10.10.60">
    <property type="entry name" value="Homeodomain-like"/>
    <property type="match status" value="1"/>
</dbReference>
<dbReference type="EMBL" id="LGIQ01000007">
    <property type="protein sequence ID" value="KNB72998.1"/>
    <property type="molecule type" value="Genomic_DNA"/>
</dbReference>
<sequence>MVGRDIVAEAIPSTQQANSEAVPDWKALLLAWGEQSQEYIIAISHMRVVLYVSRAARKPFSLHPGSILDENWEEEILRFWMIEMVDIGTSAAFRLLQFRPRTSYYAKSTELFPAIQTNSSLFQAQLKTAAVAALSQSNTLLLGETGSGKEVLARAIHASSSRKNGPFIAVNMACLPRELIASELFGYTDGAFTGAKRGGHVGKFEAASTGTLFLDEIGEMPLDLQVMLLRVLEERSVMRLGSHDEKPLDVRIIAATNRKLDEEVRAGRFRADLYYRLNVLQICIPPLRDRKEDIAPLAQGFLKQLQDQYAAGPTELSGDVVGTLLQHTWPGNVRELRNAMERAFLLAFYEKVITAGHLPIEWRPSSTPPQNDAFTKEHSLLRDAERHTIQQAITEAQTLSAAAKKLGCARSTLYRKMRELGINHFN</sequence>
<evidence type="ECO:0000256" key="5">
    <source>
        <dbReference type="ARBA" id="ARBA00023163"/>
    </source>
</evidence>
<evidence type="ECO:0000313" key="8">
    <source>
        <dbReference type="Proteomes" id="UP000036834"/>
    </source>
</evidence>
<dbReference type="SUPFAM" id="SSF52540">
    <property type="entry name" value="P-loop containing nucleoside triphosphate hydrolases"/>
    <property type="match status" value="1"/>
</dbReference>
<dbReference type="AlphaFoldDB" id="A0A0K9YWD7"/>
<accession>A0A0K9YWD7</accession>
<dbReference type="PANTHER" id="PTHR32071:SF81">
    <property type="entry name" value="PROPIONATE CATABOLISM OPERON REGULATORY PROTEIN"/>
    <property type="match status" value="1"/>
</dbReference>